<keyword evidence="7" id="KW-1185">Reference proteome</keyword>
<feature type="transmembrane region" description="Helical" evidence="5">
    <location>
        <begin position="196"/>
        <end position="217"/>
    </location>
</feature>
<feature type="transmembrane region" description="Helical" evidence="5">
    <location>
        <begin position="100"/>
        <end position="123"/>
    </location>
</feature>
<evidence type="ECO:0000256" key="5">
    <source>
        <dbReference type="SAM" id="Phobius"/>
    </source>
</evidence>
<dbReference type="EMBL" id="CP060436">
    <property type="protein sequence ID" value="QPM88912.1"/>
    <property type="molecule type" value="Genomic_DNA"/>
</dbReference>
<dbReference type="PANTHER" id="PTHR23526">
    <property type="entry name" value="INTEGRAL MEMBRANE TRANSPORT PROTEIN-RELATED"/>
    <property type="match status" value="1"/>
</dbReference>
<feature type="transmembrane region" description="Helical" evidence="5">
    <location>
        <begin position="305"/>
        <end position="327"/>
    </location>
</feature>
<reference evidence="6 7" key="1">
    <citation type="submission" date="2020-08" db="EMBL/GenBank/DDBJ databases">
        <title>Genome sequence of Rhodobacteraceae bacterium Lw-13e.</title>
        <authorList>
            <person name="Poehlein A."/>
            <person name="Wolter L."/>
            <person name="Daniel R."/>
            <person name="Brinkhoff T."/>
        </authorList>
    </citation>
    <scope>NUCLEOTIDE SEQUENCE [LARGE SCALE GENOMIC DNA]</scope>
    <source>
        <strain evidence="6 7">Lw-13e</strain>
    </source>
</reference>
<feature type="transmembrane region" description="Helical" evidence="5">
    <location>
        <begin position="399"/>
        <end position="418"/>
    </location>
</feature>
<evidence type="ECO:0000313" key="7">
    <source>
        <dbReference type="Proteomes" id="UP000283786"/>
    </source>
</evidence>
<dbReference type="GO" id="GO:0022857">
    <property type="term" value="F:transmembrane transporter activity"/>
    <property type="evidence" value="ECO:0007669"/>
    <property type="project" value="InterPro"/>
</dbReference>
<keyword evidence="1 5" id="KW-0812">Transmembrane</keyword>
<sequence>MSQAEHTPRSRETTLFARLSGGGDPDATESANGLRIAASLSMTKISDGLIDPKLVLSWLLSALGAPAVFAGALVPIREAGALLPQILLAGAMGRLARKKWMWVAGAALQGVAALLIALAGLGLEGSTAGAAICAALALLALARSACSVSFKVVLGRSVEKTRRGAITGIAGSLASGAVVIFALLLISGLFEARGPVLAAITLAGVLWLAAAGLFATLDEEPGKTGDSAPPPILGTLREDPMLRRFILARGLLVTTALAPPYIVMIAGGEGGAVLGQLGALVLASAAASFLASYVWGRLADRSSRWVLVIAGGLGGLAMAAMPVLGLLGQADNAWVGPAVLFVLMLAYHGVRQGRSTYLVDMAPEDKRAAYSAVANTLIGCILLLAGALGGSLSLLGPEAALAGFAALSALGGGLCLGLREVETA</sequence>
<evidence type="ECO:0000256" key="2">
    <source>
        <dbReference type="ARBA" id="ARBA00022989"/>
    </source>
</evidence>
<evidence type="ECO:0000256" key="3">
    <source>
        <dbReference type="ARBA" id="ARBA00023136"/>
    </source>
</evidence>
<dbReference type="InterPro" id="IPR011701">
    <property type="entry name" value="MFS"/>
</dbReference>
<evidence type="ECO:0000313" key="6">
    <source>
        <dbReference type="EMBL" id="QPM88912.1"/>
    </source>
</evidence>
<evidence type="ECO:0000256" key="1">
    <source>
        <dbReference type="ARBA" id="ARBA00022692"/>
    </source>
</evidence>
<gene>
    <name evidence="6" type="ORF">PSAL_001150</name>
</gene>
<dbReference type="Pfam" id="PF07690">
    <property type="entry name" value="MFS_1"/>
    <property type="match status" value="1"/>
</dbReference>
<feature type="region of interest" description="Disordered" evidence="4">
    <location>
        <begin position="1"/>
        <end position="28"/>
    </location>
</feature>
<evidence type="ECO:0000256" key="4">
    <source>
        <dbReference type="SAM" id="MobiDB-lite"/>
    </source>
</evidence>
<dbReference type="Gene3D" id="1.20.1250.20">
    <property type="entry name" value="MFS general substrate transporter like domains"/>
    <property type="match status" value="2"/>
</dbReference>
<dbReference type="InterPro" id="IPR036259">
    <property type="entry name" value="MFS_trans_sf"/>
</dbReference>
<dbReference type="InterPro" id="IPR052528">
    <property type="entry name" value="Sugar_transport-like"/>
</dbReference>
<feature type="transmembrane region" description="Helical" evidence="5">
    <location>
        <begin position="246"/>
        <end position="267"/>
    </location>
</feature>
<feature type="compositionally biased region" description="Basic and acidic residues" evidence="4">
    <location>
        <begin position="1"/>
        <end position="12"/>
    </location>
</feature>
<dbReference type="SUPFAM" id="SSF103473">
    <property type="entry name" value="MFS general substrate transporter"/>
    <property type="match status" value="1"/>
</dbReference>
<proteinExistence type="predicted"/>
<feature type="transmembrane region" description="Helical" evidence="5">
    <location>
        <begin position="166"/>
        <end position="190"/>
    </location>
</feature>
<dbReference type="Proteomes" id="UP000283786">
    <property type="component" value="Chromosome"/>
</dbReference>
<name>A0A418SGP3_9RHOB</name>
<dbReference type="OrthoDB" id="1117124at2"/>
<dbReference type="RefSeq" id="WP_119839113.1">
    <property type="nucleotide sequence ID" value="NZ_CP060436.1"/>
</dbReference>
<feature type="transmembrane region" description="Helical" evidence="5">
    <location>
        <begin position="129"/>
        <end position="154"/>
    </location>
</feature>
<dbReference type="KEGG" id="palw:PSAL_001150"/>
<feature type="transmembrane region" description="Helical" evidence="5">
    <location>
        <begin position="273"/>
        <end position="293"/>
    </location>
</feature>
<feature type="transmembrane region" description="Helical" evidence="5">
    <location>
        <begin position="333"/>
        <end position="350"/>
    </location>
</feature>
<organism evidence="6 7">
    <name type="scientific">Pseudooceanicola algae</name>
    <dbReference type="NCBI Taxonomy" id="1537215"/>
    <lineage>
        <taxon>Bacteria</taxon>
        <taxon>Pseudomonadati</taxon>
        <taxon>Pseudomonadota</taxon>
        <taxon>Alphaproteobacteria</taxon>
        <taxon>Rhodobacterales</taxon>
        <taxon>Paracoccaceae</taxon>
        <taxon>Pseudooceanicola</taxon>
    </lineage>
</organism>
<accession>A0A418SGP3</accession>
<feature type="transmembrane region" description="Helical" evidence="5">
    <location>
        <begin position="370"/>
        <end position="393"/>
    </location>
</feature>
<keyword evidence="2 5" id="KW-1133">Transmembrane helix</keyword>
<protein>
    <submittedName>
        <fullName evidence="6">Uncharacterized protein</fullName>
    </submittedName>
</protein>
<feature type="transmembrane region" description="Helical" evidence="5">
    <location>
        <begin position="55"/>
        <end position="76"/>
    </location>
</feature>
<keyword evidence="3 5" id="KW-0472">Membrane</keyword>
<dbReference type="AlphaFoldDB" id="A0A418SGP3"/>
<dbReference type="PANTHER" id="PTHR23526:SF4">
    <property type="entry name" value="INTEGRAL MEMBRANE TRANSPORT PROTEIN"/>
    <property type="match status" value="1"/>
</dbReference>